<sequence>MALPDDYTDTLAKLGEAFAAYETATGVRAVLVGGAAAAVLTDGEFMSADFDVLAANDIAFTEAMEGAGFEHDKLAGHGDGGWFHPSQPRYVVEQVSGRYFDGRGDKGRCLQMRVREGSTVVLPAVEDIIADRLGQHEVSQGDASMLEQARALYTIAQDLDVKYLVRRILEESGNPALLGLSRD</sequence>
<name>A0ABP9K254_9SPHN</name>
<dbReference type="Proteomes" id="UP001500518">
    <property type="component" value="Unassembled WGS sequence"/>
</dbReference>
<gene>
    <name evidence="1" type="ORF">GCM10023208_08200</name>
</gene>
<organism evidence="1 2">
    <name type="scientific">Erythrobacter westpacificensis</name>
    <dbReference type="NCBI Taxonomy" id="1055231"/>
    <lineage>
        <taxon>Bacteria</taxon>
        <taxon>Pseudomonadati</taxon>
        <taxon>Pseudomonadota</taxon>
        <taxon>Alphaproteobacteria</taxon>
        <taxon>Sphingomonadales</taxon>
        <taxon>Erythrobacteraceae</taxon>
        <taxon>Erythrobacter/Porphyrobacter group</taxon>
        <taxon>Erythrobacter</taxon>
    </lineage>
</organism>
<protein>
    <recommendedName>
        <fullName evidence="3">Nucleotidyltransferase family protein</fullName>
    </recommendedName>
</protein>
<keyword evidence="2" id="KW-1185">Reference proteome</keyword>
<reference evidence="2" key="1">
    <citation type="journal article" date="2019" name="Int. J. Syst. Evol. Microbiol.">
        <title>The Global Catalogue of Microorganisms (GCM) 10K type strain sequencing project: providing services to taxonomists for standard genome sequencing and annotation.</title>
        <authorList>
            <consortium name="The Broad Institute Genomics Platform"/>
            <consortium name="The Broad Institute Genome Sequencing Center for Infectious Disease"/>
            <person name="Wu L."/>
            <person name="Ma J."/>
        </authorList>
    </citation>
    <scope>NUCLEOTIDE SEQUENCE [LARGE SCALE GENOMIC DNA]</scope>
    <source>
        <strain evidence="2">JCM 18014</strain>
    </source>
</reference>
<proteinExistence type="predicted"/>
<evidence type="ECO:0000313" key="2">
    <source>
        <dbReference type="Proteomes" id="UP001500518"/>
    </source>
</evidence>
<accession>A0ABP9K254</accession>
<dbReference type="EMBL" id="BAABHV010000008">
    <property type="protein sequence ID" value="GAA5049759.1"/>
    <property type="molecule type" value="Genomic_DNA"/>
</dbReference>
<evidence type="ECO:0008006" key="3">
    <source>
        <dbReference type="Google" id="ProtNLM"/>
    </source>
</evidence>
<evidence type="ECO:0000313" key="1">
    <source>
        <dbReference type="EMBL" id="GAA5049759.1"/>
    </source>
</evidence>
<dbReference type="RefSeq" id="WP_346031861.1">
    <property type="nucleotide sequence ID" value="NZ_BAABHV010000008.1"/>
</dbReference>
<comment type="caution">
    <text evidence="1">The sequence shown here is derived from an EMBL/GenBank/DDBJ whole genome shotgun (WGS) entry which is preliminary data.</text>
</comment>